<reference evidence="5 6" key="1">
    <citation type="journal article" date="2021" name="Nat. Commun.">
        <title>Incipient diploidization of the medicinal plant Perilla within 10,000 years.</title>
        <authorList>
            <person name="Zhang Y."/>
            <person name="Shen Q."/>
            <person name="Leng L."/>
            <person name="Zhang D."/>
            <person name="Chen S."/>
            <person name="Shi Y."/>
            <person name="Ning Z."/>
            <person name="Chen S."/>
        </authorList>
    </citation>
    <scope>NUCLEOTIDE SEQUENCE [LARGE SCALE GENOMIC DNA]</scope>
    <source>
        <strain evidence="6">cv. PC099</strain>
    </source>
</reference>
<dbReference type="Gene3D" id="2.30.30.140">
    <property type="match status" value="1"/>
</dbReference>
<dbReference type="GO" id="GO:0007064">
    <property type="term" value="P:mitotic sister chromatid cohesion"/>
    <property type="evidence" value="ECO:0007669"/>
    <property type="project" value="InterPro"/>
</dbReference>
<keyword evidence="4" id="KW-0539">Nucleus</keyword>
<dbReference type="InterPro" id="IPR039776">
    <property type="entry name" value="Pds5"/>
</dbReference>
<evidence type="ECO:0000313" key="6">
    <source>
        <dbReference type="Proteomes" id="UP001190926"/>
    </source>
</evidence>
<dbReference type="SUPFAM" id="SSF63748">
    <property type="entry name" value="Tudor/PWWP/MBT"/>
    <property type="match status" value="1"/>
</dbReference>
<keyword evidence="6" id="KW-1185">Reference proteome</keyword>
<comment type="caution">
    <text evidence="5">The sequence shown here is derived from an EMBL/GenBank/DDBJ whole genome shotgun (WGS) entry which is preliminary data.</text>
</comment>
<dbReference type="PANTHER" id="PTHR12663:SF69">
    <property type="entry name" value="SISTER CHROMATID COHESION PROTEIN PDS5 HOMOLOG E"/>
    <property type="match status" value="1"/>
</dbReference>
<dbReference type="GO" id="GO:0006281">
    <property type="term" value="P:DNA repair"/>
    <property type="evidence" value="ECO:0007669"/>
    <property type="project" value="UniProtKB-KW"/>
</dbReference>
<proteinExistence type="predicted"/>
<dbReference type="AlphaFoldDB" id="A0AAD4P004"/>
<dbReference type="PANTHER" id="PTHR12663">
    <property type="entry name" value="ANDROGEN INDUCED INHIBITOR OF PROLIFERATION AS3 / PDS5-RELATED"/>
    <property type="match status" value="1"/>
</dbReference>
<organism evidence="5 6">
    <name type="scientific">Perilla frutescens var. hirtella</name>
    <name type="common">Perilla citriodora</name>
    <name type="synonym">Perilla setoyensis</name>
    <dbReference type="NCBI Taxonomy" id="608512"/>
    <lineage>
        <taxon>Eukaryota</taxon>
        <taxon>Viridiplantae</taxon>
        <taxon>Streptophyta</taxon>
        <taxon>Embryophyta</taxon>
        <taxon>Tracheophyta</taxon>
        <taxon>Spermatophyta</taxon>
        <taxon>Magnoliopsida</taxon>
        <taxon>eudicotyledons</taxon>
        <taxon>Gunneridae</taxon>
        <taxon>Pentapetalae</taxon>
        <taxon>asterids</taxon>
        <taxon>lamiids</taxon>
        <taxon>Lamiales</taxon>
        <taxon>Lamiaceae</taxon>
        <taxon>Nepetoideae</taxon>
        <taxon>Elsholtzieae</taxon>
        <taxon>Perilla</taxon>
    </lineage>
</organism>
<dbReference type="GO" id="GO:0005634">
    <property type="term" value="C:nucleus"/>
    <property type="evidence" value="ECO:0007669"/>
    <property type="project" value="UniProtKB-SubCell"/>
</dbReference>
<evidence type="ECO:0000313" key="5">
    <source>
        <dbReference type="EMBL" id="KAH6821007.1"/>
    </source>
</evidence>
<dbReference type="GO" id="GO:0000785">
    <property type="term" value="C:chromatin"/>
    <property type="evidence" value="ECO:0007669"/>
    <property type="project" value="TreeGrafter"/>
</dbReference>
<evidence type="ECO:0000256" key="3">
    <source>
        <dbReference type="ARBA" id="ARBA00023204"/>
    </source>
</evidence>
<keyword evidence="3" id="KW-0234">DNA repair</keyword>
<dbReference type="CDD" id="cd20404">
    <property type="entry name" value="Tudor_Agenet_AtEML-like"/>
    <property type="match status" value="1"/>
</dbReference>
<evidence type="ECO:0000256" key="4">
    <source>
        <dbReference type="ARBA" id="ARBA00023242"/>
    </source>
</evidence>
<protein>
    <submittedName>
        <fullName evidence="5">Uncharacterized protein</fullName>
    </submittedName>
</protein>
<evidence type="ECO:0000256" key="2">
    <source>
        <dbReference type="ARBA" id="ARBA00022763"/>
    </source>
</evidence>
<dbReference type="Proteomes" id="UP001190926">
    <property type="component" value="Unassembled WGS sequence"/>
</dbReference>
<keyword evidence="2" id="KW-0227">DNA damage</keyword>
<gene>
    <name evidence="5" type="ORF">C2S53_019724</name>
</gene>
<evidence type="ECO:0000256" key="1">
    <source>
        <dbReference type="ARBA" id="ARBA00004123"/>
    </source>
</evidence>
<comment type="subcellular location">
    <subcellularLocation>
        <location evidence="1">Nucleus</location>
    </subcellularLocation>
</comment>
<sequence>MPLTRVNGLVVEPRLGVRLTFKSQVVPIDATIKGTTVSSASVPRRDRASTTLFMTPVHGNKSILVTASGPVGEEVVGCRIKVWWALDRKFYKGTIMCFDHKYKIHQVDYDDGEIEILDLTRECWMMLQDDNLAAHDQKIDADSSSSKAK</sequence>
<accession>A0AAD4P004</accession>
<name>A0AAD4P004_PERFH</name>
<dbReference type="EMBL" id="SDAM02002858">
    <property type="protein sequence ID" value="KAH6821007.1"/>
    <property type="molecule type" value="Genomic_DNA"/>
</dbReference>